<proteinExistence type="predicted"/>
<organism evidence="1 2">
    <name type="scientific">Penicillium desertorum</name>
    <dbReference type="NCBI Taxonomy" id="1303715"/>
    <lineage>
        <taxon>Eukaryota</taxon>
        <taxon>Fungi</taxon>
        <taxon>Dikarya</taxon>
        <taxon>Ascomycota</taxon>
        <taxon>Pezizomycotina</taxon>
        <taxon>Eurotiomycetes</taxon>
        <taxon>Eurotiomycetidae</taxon>
        <taxon>Eurotiales</taxon>
        <taxon>Aspergillaceae</taxon>
        <taxon>Penicillium</taxon>
    </lineage>
</organism>
<dbReference type="AlphaFoldDB" id="A0A9W9WFM6"/>
<evidence type="ECO:0000313" key="2">
    <source>
        <dbReference type="Proteomes" id="UP001147760"/>
    </source>
</evidence>
<protein>
    <submittedName>
        <fullName evidence="1">CAZyme family GH18</fullName>
    </submittedName>
</protein>
<dbReference type="EMBL" id="JAPWDO010000009">
    <property type="protein sequence ID" value="KAJ5457221.1"/>
    <property type="molecule type" value="Genomic_DNA"/>
</dbReference>
<evidence type="ECO:0000313" key="1">
    <source>
        <dbReference type="EMBL" id="KAJ5457221.1"/>
    </source>
</evidence>
<reference evidence="1" key="1">
    <citation type="submission" date="2022-12" db="EMBL/GenBank/DDBJ databases">
        <authorList>
            <person name="Petersen C."/>
        </authorList>
    </citation>
    <scope>NUCLEOTIDE SEQUENCE</scope>
    <source>
        <strain evidence="1">IBT 17660</strain>
    </source>
</reference>
<name>A0A9W9WFM6_9EURO</name>
<gene>
    <name evidence="1" type="ORF">N7530_012495</name>
</gene>
<dbReference type="OrthoDB" id="4424523at2759"/>
<reference evidence="1" key="2">
    <citation type="journal article" date="2023" name="IMA Fungus">
        <title>Comparative genomic study of the Penicillium genus elucidates a diverse pangenome and 15 lateral gene transfer events.</title>
        <authorList>
            <person name="Petersen C."/>
            <person name="Sorensen T."/>
            <person name="Nielsen M.R."/>
            <person name="Sondergaard T.E."/>
            <person name="Sorensen J.L."/>
            <person name="Fitzpatrick D.A."/>
            <person name="Frisvad J.C."/>
            <person name="Nielsen K.L."/>
        </authorList>
    </citation>
    <scope>NUCLEOTIDE SEQUENCE</scope>
    <source>
        <strain evidence="1">IBT 17660</strain>
    </source>
</reference>
<accession>A0A9W9WFM6</accession>
<sequence length="232" mass="25531">MATVIRNILLAMSRNDYQAACCTTDTPSTKLYSKCDWAGEPAKCNGECPSDKSEVALSTIGSGGVFCNSTGFKYTMTGQERTSSEKRSYCCSEQDDVKWSQCEWRDDVGVADAKDVVDEYCLSGCPSGYVRVAIDQFGGDCKGDGGRAKCCLPKYTTTSERTYTSDEQRIEDSVKKFMDDPSCGLDDYTMKRDLAGIDLSVGNTSLSNHHSSLMTLERSINQRSGRHREAHL</sequence>
<keyword evidence="2" id="KW-1185">Reference proteome</keyword>
<comment type="caution">
    <text evidence="1">The sequence shown here is derived from an EMBL/GenBank/DDBJ whole genome shotgun (WGS) entry which is preliminary data.</text>
</comment>
<dbReference type="Proteomes" id="UP001147760">
    <property type="component" value="Unassembled WGS sequence"/>
</dbReference>